<keyword evidence="2" id="KW-1185">Reference proteome</keyword>
<comment type="caution">
    <text evidence="1">The sequence shown here is derived from an EMBL/GenBank/DDBJ whole genome shotgun (WGS) entry which is preliminary data.</text>
</comment>
<dbReference type="EMBL" id="AUWU02000003">
    <property type="protein sequence ID" value="KAH0575252.1"/>
    <property type="molecule type" value="Genomic_DNA"/>
</dbReference>
<dbReference type="InterPro" id="IPR032675">
    <property type="entry name" value="LRR_dom_sf"/>
</dbReference>
<dbReference type="RefSeq" id="XP_067766025.1">
    <property type="nucleotide sequence ID" value="XM_067906757.1"/>
</dbReference>
<dbReference type="AlphaFoldDB" id="A0A9P8RZQ9"/>
<name>A0A9P8RZQ9_9EUKA</name>
<proteinExistence type="predicted"/>
<dbReference type="KEGG" id="ssao:94296902"/>
<reference evidence="1 2" key="1">
    <citation type="journal article" date="2014" name="PLoS Genet.">
        <title>The Genome of Spironucleus salmonicida Highlights a Fish Pathogen Adapted to Fluctuating Environments.</title>
        <authorList>
            <person name="Xu F."/>
            <person name="Jerlstrom-Hultqvist J."/>
            <person name="Einarsson E."/>
            <person name="Astvaldsson A."/>
            <person name="Svard S.G."/>
            <person name="Andersson J.O."/>
        </authorList>
    </citation>
    <scope>NUCLEOTIDE SEQUENCE [LARGE SCALE GENOMIC DNA]</scope>
    <source>
        <strain evidence="1 2">ATCC 50377</strain>
    </source>
</reference>
<sequence length="326" mass="35609">MSTVLNPSLLLVPATEFVDSQTEFQSPNLELANVTVTAQLLATLLTSKTLLSLKFSNCSFDLNFDLLTHTSLSLTKLSIYNSIFHSQISLKFCPYLQTLKIVSCSLERIHLNGAFLRSAVLDFNRLAHIGGGLLPKLTSLSAEGNRLECAAFLARFPLLRSGNLAGNRLQTLKISPIETPNLQRLNVAGNALPLPQFRALAPFRNLVALECDVPAAVDLKVARALVLGEFFARTDEVANAVGTNQFQERFPACASFDKQIFEGRKKEAIQSVSAPAESVLGVLRLLLRQVFFINGRAADSGAVARCREWICPVESVLGVGQCQVYE</sequence>
<dbReference type="Gene3D" id="3.80.10.10">
    <property type="entry name" value="Ribonuclease Inhibitor"/>
    <property type="match status" value="1"/>
</dbReference>
<protein>
    <submittedName>
        <fullName evidence="1">Leucine-rich repeat protein</fullName>
    </submittedName>
</protein>
<dbReference type="Proteomes" id="UP000018208">
    <property type="component" value="Unassembled WGS sequence"/>
</dbReference>
<dbReference type="SUPFAM" id="SSF52047">
    <property type="entry name" value="RNI-like"/>
    <property type="match status" value="1"/>
</dbReference>
<organism evidence="1 2">
    <name type="scientific">Spironucleus salmonicida</name>
    <dbReference type="NCBI Taxonomy" id="348837"/>
    <lineage>
        <taxon>Eukaryota</taxon>
        <taxon>Metamonada</taxon>
        <taxon>Diplomonadida</taxon>
        <taxon>Hexamitidae</taxon>
        <taxon>Hexamitinae</taxon>
        <taxon>Spironucleus</taxon>
    </lineage>
</organism>
<evidence type="ECO:0000313" key="1">
    <source>
        <dbReference type="EMBL" id="KAH0575252.1"/>
    </source>
</evidence>
<gene>
    <name evidence="1" type="ORF">SS50377_22879</name>
</gene>
<dbReference type="GeneID" id="94296902"/>
<evidence type="ECO:0000313" key="2">
    <source>
        <dbReference type="Proteomes" id="UP000018208"/>
    </source>
</evidence>
<accession>A0A9P8RZQ9</accession>